<feature type="region of interest" description="Disordered" evidence="1">
    <location>
        <begin position="19"/>
        <end position="41"/>
    </location>
</feature>
<dbReference type="InterPro" id="IPR011990">
    <property type="entry name" value="TPR-like_helical_dom_sf"/>
</dbReference>
<comment type="caution">
    <text evidence="2">The sequence shown here is derived from an EMBL/GenBank/DDBJ whole genome shotgun (WGS) entry which is preliminary data.</text>
</comment>
<evidence type="ECO:0000313" key="3">
    <source>
        <dbReference type="Proteomes" id="UP000789342"/>
    </source>
</evidence>
<dbReference type="Gene3D" id="1.25.40.10">
    <property type="entry name" value="Tetratricopeptide repeat domain"/>
    <property type="match status" value="1"/>
</dbReference>
<dbReference type="AlphaFoldDB" id="A0A9N8ZDE9"/>
<evidence type="ECO:0000256" key="1">
    <source>
        <dbReference type="SAM" id="MobiDB-lite"/>
    </source>
</evidence>
<name>A0A9N8ZDE9_9GLOM</name>
<sequence length="303" mass="33829">MYSCLEAFRRLPKRLSSLRGKSDDISKPEPVSPPLAPPDFDVEQDVGTSTETIVCLLSEADECLVNHQYEEAIEILQRATQLGCASAAAKLGVIYHGGIDASISPDYESASVYYFLALKLIYMIPCDKWDMSLLLDVIAALSEMYRFRMNRQRDSDIWNQGIKSMKTISQTLQDPVCTKFLTHRDIQKCRAIRIHIDYCLGLTAEADGDFSGALSAFQSCTRVGECGFNTADKLIKKAQSKIRKLEPQVPRVKPVCVQCGFQPKEIKDIWNLLVCSKCQAVACCSKDCLLSHSVTHAEDKKSK</sequence>
<accession>A0A9N8ZDE9</accession>
<dbReference type="EMBL" id="CAJVPV010001092">
    <property type="protein sequence ID" value="CAG8486120.1"/>
    <property type="molecule type" value="Genomic_DNA"/>
</dbReference>
<dbReference type="SUPFAM" id="SSF81901">
    <property type="entry name" value="HCP-like"/>
    <property type="match status" value="1"/>
</dbReference>
<dbReference type="Proteomes" id="UP000789342">
    <property type="component" value="Unassembled WGS sequence"/>
</dbReference>
<reference evidence="2" key="1">
    <citation type="submission" date="2021-06" db="EMBL/GenBank/DDBJ databases">
        <authorList>
            <person name="Kallberg Y."/>
            <person name="Tangrot J."/>
            <person name="Rosling A."/>
        </authorList>
    </citation>
    <scope>NUCLEOTIDE SEQUENCE</scope>
    <source>
        <strain evidence="2">CL551</strain>
    </source>
</reference>
<gene>
    <name evidence="2" type="ORF">AMORRO_LOCUS2550</name>
</gene>
<dbReference type="OrthoDB" id="2307351at2759"/>
<organism evidence="2 3">
    <name type="scientific">Acaulospora morrowiae</name>
    <dbReference type="NCBI Taxonomy" id="94023"/>
    <lineage>
        <taxon>Eukaryota</taxon>
        <taxon>Fungi</taxon>
        <taxon>Fungi incertae sedis</taxon>
        <taxon>Mucoromycota</taxon>
        <taxon>Glomeromycotina</taxon>
        <taxon>Glomeromycetes</taxon>
        <taxon>Diversisporales</taxon>
        <taxon>Acaulosporaceae</taxon>
        <taxon>Acaulospora</taxon>
    </lineage>
</organism>
<evidence type="ECO:0000313" key="2">
    <source>
        <dbReference type="EMBL" id="CAG8486120.1"/>
    </source>
</evidence>
<keyword evidence="3" id="KW-1185">Reference proteome</keyword>
<protein>
    <submittedName>
        <fullName evidence="2">13514_t:CDS:1</fullName>
    </submittedName>
</protein>
<proteinExistence type="predicted"/>